<dbReference type="InterPro" id="IPR001296">
    <property type="entry name" value="Glyco_trans_1"/>
</dbReference>
<evidence type="ECO:0000313" key="3">
    <source>
        <dbReference type="EMBL" id="KAF1041250.1"/>
    </source>
</evidence>
<dbReference type="Pfam" id="PF11997">
    <property type="entry name" value="DUF3492"/>
    <property type="match status" value="1"/>
</dbReference>
<reference evidence="4" key="1">
    <citation type="journal article" date="2020" name="MBio">
        <title>Horizontal gene transfer to a defensive symbiont with a reduced genome amongst a multipartite beetle microbiome.</title>
        <authorList>
            <person name="Waterworth S.C."/>
            <person name="Florez L.V."/>
            <person name="Rees E.R."/>
            <person name="Hertweck C."/>
            <person name="Kaltenpoth M."/>
            <person name="Kwan J.C."/>
        </authorList>
    </citation>
    <scope>NUCLEOTIDE SEQUENCE [LARGE SCALE GENOMIC DNA]</scope>
</reference>
<evidence type="ECO:0000259" key="2">
    <source>
        <dbReference type="Pfam" id="PF11997"/>
    </source>
</evidence>
<feature type="domain" description="DUF3492" evidence="2">
    <location>
        <begin position="22"/>
        <end position="305"/>
    </location>
</feature>
<feature type="domain" description="Glycosyl transferase family 1" evidence="1">
    <location>
        <begin position="338"/>
        <end position="493"/>
    </location>
</feature>
<organism evidence="3 4">
    <name type="scientific">Herbaspirillum frisingense</name>
    <dbReference type="NCBI Taxonomy" id="92645"/>
    <lineage>
        <taxon>Bacteria</taxon>
        <taxon>Pseudomonadati</taxon>
        <taxon>Pseudomonadota</taxon>
        <taxon>Betaproteobacteria</taxon>
        <taxon>Burkholderiales</taxon>
        <taxon>Oxalobacteraceae</taxon>
        <taxon>Herbaspirillum</taxon>
    </lineage>
</organism>
<gene>
    <name evidence="3" type="primary">bshA</name>
    <name evidence="3" type="ORF">GAK35_03446</name>
</gene>
<dbReference type="CDD" id="cd03813">
    <property type="entry name" value="GT4-like"/>
    <property type="match status" value="1"/>
</dbReference>
<evidence type="ECO:0000259" key="1">
    <source>
        <dbReference type="Pfam" id="PF00534"/>
    </source>
</evidence>
<dbReference type="InterPro" id="IPR047691">
    <property type="entry name" value="PelF-like"/>
</dbReference>
<dbReference type="AlphaFoldDB" id="A0A7V8JT80"/>
<sequence>MNQATPANTQADPYERRAADCDVMLLLEGTFPYVSGGVSSWVNQIIRGFPEIRFGLCFIGSRQQDYGAPKYPLPDNVVHLERHYIHEHLAAPNVVRSRGDAKAFERMDELHAKFRSYGRAGEASHEELAALLGELTPLMADGGKLDQDAFLFSKKAWDYLADQYRTFCTDPSFVDYFWTVRIMHLPIWTLARVARNMIPAKCYHTISTGYAGFLGSLMKMQTGRPLILSEHGIYTKERKIDLFQSEWIRDNRNVFEKDASQIPYFRDLWIRFFEALGRLCYQASNNIVALYETNRLRQVTDGAPAERTMNIPNGIDLPRLSKLRAQRPEKIPPVLCLLCLLGRVVPIKDVKTFIRAMRTVVNQYPEAEAWIAGPEDEDKAYAEECHAIADGLGLTDKVKFLGFQKIDELMPKLGLVVLSSISEALPLVLLEGFAAGVPAVATDVGSCRQLIFGLSDEDKALGAAGDVVGIAEPQALANAAVKLLADPERWHAAQAAGIARVERYYTQDMMFGAYRGLYQSALARGGAEPAGGTALRCPVKH</sequence>
<dbReference type="Gene3D" id="3.40.50.2000">
    <property type="entry name" value="Glycogen Phosphorylase B"/>
    <property type="match status" value="2"/>
</dbReference>
<proteinExistence type="predicted"/>
<dbReference type="NCBIfam" id="NF038011">
    <property type="entry name" value="PelF"/>
    <property type="match status" value="1"/>
</dbReference>
<name>A0A7V8JT80_9BURK</name>
<dbReference type="EMBL" id="WNDX01000132">
    <property type="protein sequence ID" value="KAF1041250.1"/>
    <property type="molecule type" value="Genomic_DNA"/>
</dbReference>
<evidence type="ECO:0000313" key="4">
    <source>
        <dbReference type="Proteomes" id="UP000462435"/>
    </source>
</evidence>
<dbReference type="PANTHER" id="PTHR12526">
    <property type="entry name" value="GLYCOSYLTRANSFERASE"/>
    <property type="match status" value="1"/>
</dbReference>
<comment type="caution">
    <text evidence="3">The sequence shown here is derived from an EMBL/GenBank/DDBJ whole genome shotgun (WGS) entry which is preliminary data.</text>
</comment>
<protein>
    <submittedName>
        <fullName evidence="3">N-acetyl-alpha-D-glucosaminyl L-malate synthase</fullName>
    </submittedName>
</protein>
<dbReference type="Pfam" id="PF00534">
    <property type="entry name" value="Glycos_transf_1"/>
    <property type="match status" value="1"/>
</dbReference>
<dbReference type="SUPFAM" id="SSF53756">
    <property type="entry name" value="UDP-Glycosyltransferase/glycogen phosphorylase"/>
    <property type="match status" value="1"/>
</dbReference>
<accession>A0A7V8JT80</accession>
<dbReference type="Proteomes" id="UP000462435">
    <property type="component" value="Unassembled WGS sequence"/>
</dbReference>
<dbReference type="PANTHER" id="PTHR12526:SF608">
    <property type="entry name" value="PELF"/>
    <property type="match status" value="1"/>
</dbReference>
<dbReference type="InterPro" id="IPR022622">
    <property type="entry name" value="DUF3492"/>
</dbReference>
<dbReference type="GO" id="GO:0016757">
    <property type="term" value="F:glycosyltransferase activity"/>
    <property type="evidence" value="ECO:0007669"/>
    <property type="project" value="InterPro"/>
</dbReference>